<dbReference type="RefSeq" id="WP_091369209.1">
    <property type="nucleotide sequence ID" value="NZ_LT629740.1"/>
</dbReference>
<protein>
    <submittedName>
        <fullName evidence="1">Uncharacterized protein</fullName>
    </submittedName>
</protein>
<dbReference type="AlphaFoldDB" id="A0A1H1Q1K3"/>
<dbReference type="OrthoDB" id="796542at2"/>
<name>A0A1H1Q1K3_MUCMA</name>
<sequence>MIKITQKLKNHLWWLIINVDYDYSRIAIADHEINGDILTLWLEDKHDFKNSLDECLQVDLPLKQFAKVIKAENLNSYEGVKMHPKKNFTYKARIEINEPIKWYLEDASPADQQWAREAMLKTLLTQLVETEVYDDCNTNQLFL</sequence>
<keyword evidence="2" id="KW-1185">Reference proteome</keyword>
<evidence type="ECO:0000313" key="1">
    <source>
        <dbReference type="EMBL" id="SDS17137.1"/>
    </source>
</evidence>
<gene>
    <name evidence="1" type="ORF">SAMN05216490_0668</name>
</gene>
<evidence type="ECO:0000313" key="2">
    <source>
        <dbReference type="Proteomes" id="UP000199679"/>
    </source>
</evidence>
<reference evidence="1 2" key="1">
    <citation type="submission" date="2016-10" db="EMBL/GenBank/DDBJ databases">
        <authorList>
            <person name="de Groot N.N."/>
        </authorList>
    </citation>
    <scope>NUCLEOTIDE SEQUENCE [LARGE SCALE GENOMIC DNA]</scope>
    <source>
        <strain evidence="1 2">MP1X4</strain>
    </source>
</reference>
<dbReference type="Proteomes" id="UP000199679">
    <property type="component" value="Chromosome I"/>
</dbReference>
<dbReference type="EMBL" id="LT629740">
    <property type="protein sequence ID" value="SDS17137.1"/>
    <property type="molecule type" value="Genomic_DNA"/>
</dbReference>
<accession>A0A1H1Q1K3</accession>
<organism evidence="1 2">
    <name type="scientific">Mucilaginibacter mallensis</name>
    <dbReference type="NCBI Taxonomy" id="652787"/>
    <lineage>
        <taxon>Bacteria</taxon>
        <taxon>Pseudomonadati</taxon>
        <taxon>Bacteroidota</taxon>
        <taxon>Sphingobacteriia</taxon>
        <taxon>Sphingobacteriales</taxon>
        <taxon>Sphingobacteriaceae</taxon>
        <taxon>Mucilaginibacter</taxon>
    </lineage>
</organism>
<proteinExistence type="predicted"/>